<sequence length="95" mass="10078">MADDKPTEKPAGTDSTRLEKPALVVHLAGGGEPLLFALPPGDAEELYGKVASLLTDQAMATLRTRDGQAFSVNFAHVAVAYVDDQQRKGSVFGIH</sequence>
<gene>
    <name evidence="1" type="ORF">SAMN05421810_107202</name>
</gene>
<dbReference type="EMBL" id="FOWW01000007">
    <property type="protein sequence ID" value="SFQ44253.1"/>
    <property type="molecule type" value="Genomic_DNA"/>
</dbReference>
<evidence type="ECO:0000313" key="1">
    <source>
        <dbReference type="EMBL" id="SFQ44253.1"/>
    </source>
</evidence>
<evidence type="ECO:0000313" key="2">
    <source>
        <dbReference type="Proteomes" id="UP000198727"/>
    </source>
</evidence>
<reference evidence="2" key="1">
    <citation type="submission" date="2016-10" db="EMBL/GenBank/DDBJ databases">
        <authorList>
            <person name="Varghese N."/>
            <person name="Submissions S."/>
        </authorList>
    </citation>
    <scope>NUCLEOTIDE SEQUENCE [LARGE SCALE GENOMIC DNA]</scope>
    <source>
        <strain evidence="2">CGMCC 4.5579</strain>
    </source>
</reference>
<evidence type="ECO:0008006" key="3">
    <source>
        <dbReference type="Google" id="ProtNLM"/>
    </source>
</evidence>
<proteinExistence type="predicted"/>
<name>A0A1I5YJ49_9PSEU</name>
<keyword evidence="2" id="KW-1185">Reference proteome</keyword>
<dbReference type="AlphaFoldDB" id="A0A1I5YJ49"/>
<dbReference type="OrthoDB" id="3697269at2"/>
<accession>A0A1I5YJ49</accession>
<dbReference type="Proteomes" id="UP000198727">
    <property type="component" value="Unassembled WGS sequence"/>
</dbReference>
<organism evidence="1 2">
    <name type="scientific">Amycolatopsis arida</name>
    <dbReference type="NCBI Taxonomy" id="587909"/>
    <lineage>
        <taxon>Bacteria</taxon>
        <taxon>Bacillati</taxon>
        <taxon>Actinomycetota</taxon>
        <taxon>Actinomycetes</taxon>
        <taxon>Pseudonocardiales</taxon>
        <taxon>Pseudonocardiaceae</taxon>
        <taxon>Amycolatopsis</taxon>
    </lineage>
</organism>
<protein>
    <recommendedName>
        <fullName evidence="3">DUF3107 domain-containing protein</fullName>
    </recommendedName>
</protein>
<dbReference type="RefSeq" id="WP_092532713.1">
    <property type="nucleotide sequence ID" value="NZ_FOWW01000007.1"/>
</dbReference>